<dbReference type="AlphaFoldDB" id="A0ABD5V647"/>
<dbReference type="EMBL" id="JBHSXQ010000003">
    <property type="protein sequence ID" value="MFC6905236.1"/>
    <property type="molecule type" value="Genomic_DNA"/>
</dbReference>
<accession>A0ABD5V647</accession>
<comment type="caution">
    <text evidence="3">The sequence shown here is derived from an EMBL/GenBank/DDBJ whole genome shotgun (WGS) entry which is preliminary data.</text>
</comment>
<keyword evidence="2" id="KW-0472">Membrane</keyword>
<feature type="transmembrane region" description="Helical" evidence="2">
    <location>
        <begin position="45"/>
        <end position="65"/>
    </location>
</feature>
<dbReference type="Pfam" id="PF04367">
    <property type="entry name" value="DUF502"/>
    <property type="match status" value="1"/>
</dbReference>
<dbReference type="RefSeq" id="WP_340603762.1">
    <property type="nucleotide sequence ID" value="NZ_JBBMXV010000003.1"/>
</dbReference>
<evidence type="ECO:0000256" key="1">
    <source>
        <dbReference type="SAM" id="MobiDB-lite"/>
    </source>
</evidence>
<gene>
    <name evidence="3" type="ORF">ACFQGH_08500</name>
</gene>
<keyword evidence="2" id="KW-1133">Transmembrane helix</keyword>
<dbReference type="InterPro" id="IPR007462">
    <property type="entry name" value="COV1-like"/>
</dbReference>
<keyword evidence="4" id="KW-1185">Reference proteome</keyword>
<dbReference type="Proteomes" id="UP001596312">
    <property type="component" value="Unassembled WGS sequence"/>
</dbReference>
<sequence>MSEWKRDLGSGLVVLVPLLVTLYATGWLFLLIAGLPLVGVIEDPLARVAATIAVFALAVAVVGVATRTAGGALASGWLDTAINRVPILRVVYNASQIAVETAVSGDTDLKEPVKITTWMGARVTAFKTGKTTDDGRLLLFMPTAPNVTTGYVIEVEPETVELTDETVEEAMTRLLSAGFGDKNRPGGELAAPPADD</sequence>
<keyword evidence="2" id="KW-0812">Transmembrane</keyword>
<organism evidence="3 4">
    <name type="scientific">Halalkalicoccus tibetensis</name>
    <dbReference type="NCBI Taxonomy" id="175632"/>
    <lineage>
        <taxon>Archaea</taxon>
        <taxon>Methanobacteriati</taxon>
        <taxon>Methanobacteriota</taxon>
        <taxon>Stenosarchaea group</taxon>
        <taxon>Halobacteria</taxon>
        <taxon>Halobacteriales</taxon>
        <taxon>Halococcaceae</taxon>
        <taxon>Halalkalicoccus</taxon>
    </lineage>
</organism>
<evidence type="ECO:0000313" key="3">
    <source>
        <dbReference type="EMBL" id="MFC6905236.1"/>
    </source>
</evidence>
<evidence type="ECO:0000313" key="4">
    <source>
        <dbReference type="Proteomes" id="UP001596312"/>
    </source>
</evidence>
<reference evidence="3 4" key="1">
    <citation type="journal article" date="2019" name="Int. J. Syst. Evol. Microbiol.">
        <title>The Global Catalogue of Microorganisms (GCM) 10K type strain sequencing project: providing services to taxonomists for standard genome sequencing and annotation.</title>
        <authorList>
            <consortium name="The Broad Institute Genomics Platform"/>
            <consortium name="The Broad Institute Genome Sequencing Center for Infectious Disease"/>
            <person name="Wu L."/>
            <person name="Ma J."/>
        </authorList>
    </citation>
    <scope>NUCLEOTIDE SEQUENCE [LARGE SCALE GENOMIC DNA]</scope>
    <source>
        <strain evidence="3 4">CGMCC 1.3240</strain>
    </source>
</reference>
<name>A0ABD5V647_9EURY</name>
<protein>
    <submittedName>
        <fullName evidence="3">DUF502 domain-containing protein</fullName>
    </submittedName>
</protein>
<proteinExistence type="predicted"/>
<evidence type="ECO:0000256" key="2">
    <source>
        <dbReference type="SAM" id="Phobius"/>
    </source>
</evidence>
<dbReference type="PANTHER" id="PTHR31876:SF26">
    <property type="entry name" value="PROTEIN LIKE COV 2"/>
    <property type="match status" value="1"/>
</dbReference>
<dbReference type="PANTHER" id="PTHR31876">
    <property type="entry name" value="COV-LIKE PROTEIN 1"/>
    <property type="match status" value="1"/>
</dbReference>
<feature type="transmembrane region" description="Helical" evidence="2">
    <location>
        <begin position="12"/>
        <end position="33"/>
    </location>
</feature>
<feature type="region of interest" description="Disordered" evidence="1">
    <location>
        <begin position="177"/>
        <end position="196"/>
    </location>
</feature>